<name>A0ABV5UKR9_9MICC</name>
<evidence type="ECO:0000313" key="3">
    <source>
        <dbReference type="Proteomes" id="UP001589536"/>
    </source>
</evidence>
<dbReference type="Pfam" id="PF04657">
    <property type="entry name" value="DMT_YdcZ"/>
    <property type="match status" value="2"/>
</dbReference>
<dbReference type="RefSeq" id="WP_376953483.1">
    <property type="nucleotide sequence ID" value="NZ_BAABED010000001.1"/>
</dbReference>
<dbReference type="PANTHER" id="PTHR34821">
    <property type="entry name" value="INNER MEMBRANE PROTEIN YDCZ"/>
    <property type="match status" value="1"/>
</dbReference>
<feature type="transmembrane region" description="Helical" evidence="1">
    <location>
        <begin position="213"/>
        <end position="237"/>
    </location>
</feature>
<gene>
    <name evidence="2" type="ORF">ACFFPI_02965</name>
</gene>
<dbReference type="InterPro" id="IPR006750">
    <property type="entry name" value="YdcZ"/>
</dbReference>
<dbReference type="PANTHER" id="PTHR34821:SF2">
    <property type="entry name" value="INNER MEMBRANE PROTEIN YDCZ"/>
    <property type="match status" value="1"/>
</dbReference>
<feature type="transmembrane region" description="Helical" evidence="1">
    <location>
        <begin position="98"/>
        <end position="116"/>
    </location>
</feature>
<feature type="transmembrane region" description="Helical" evidence="1">
    <location>
        <begin position="252"/>
        <end position="272"/>
    </location>
</feature>
<keyword evidence="1" id="KW-0472">Membrane</keyword>
<feature type="transmembrane region" description="Helical" evidence="1">
    <location>
        <begin position="55"/>
        <end position="77"/>
    </location>
</feature>
<proteinExistence type="predicted"/>
<reference evidence="2 3" key="1">
    <citation type="submission" date="2024-09" db="EMBL/GenBank/DDBJ databases">
        <authorList>
            <person name="Sun Q."/>
            <person name="Mori K."/>
        </authorList>
    </citation>
    <scope>NUCLEOTIDE SEQUENCE [LARGE SCALE GENOMIC DNA]</scope>
    <source>
        <strain evidence="2 3">JCM 13519</strain>
    </source>
</reference>
<feature type="transmembrane region" description="Helical" evidence="1">
    <location>
        <begin position="122"/>
        <end position="140"/>
    </location>
</feature>
<feature type="transmembrane region" description="Helical" evidence="1">
    <location>
        <begin position="305"/>
        <end position="328"/>
    </location>
</feature>
<keyword evidence="1" id="KW-0812">Transmembrane</keyword>
<dbReference type="EMBL" id="JBHMBH010000008">
    <property type="protein sequence ID" value="MFB9713117.1"/>
    <property type="molecule type" value="Genomic_DNA"/>
</dbReference>
<sequence length="357" mass="36444">MVKVPQSSRPLSITTSRAASLPLLTGLILAVATGLVIPLQGRINGALGAKLDDGIAAAVVSFTTGLVLIAAIGLALPKGRAALRRILPALKQRSFPRFYVLAGGIGALFVFAQSFTVSLLGVALFTVAAVTGQTLSGLLVDRTGMGPGGRRSITGVRILGSVLTIAAVVWAVSPRLGAAADVGTLLLPLLLPVVAGCLVSFQQAMNGTATVHYGSPIAATVVNFVAGTVILWIAWLIKLLLAGPGHGLPAEWWYYLGGPMGCVFIGLAALLVRSLGVLVTGLGMIAGQLLGSLTLDLVLPSPGTVVALPTVLGTLLTLFAIIVATLPWPKGALTSRNRARALAVGSGRQDRGERPVG</sequence>
<protein>
    <submittedName>
        <fullName evidence="2">DMT family transporter</fullName>
    </submittedName>
</protein>
<evidence type="ECO:0000313" key="2">
    <source>
        <dbReference type="EMBL" id="MFB9713117.1"/>
    </source>
</evidence>
<organism evidence="2 3">
    <name type="scientific">Arthrobacter methylotrophus</name>
    <dbReference type="NCBI Taxonomy" id="121291"/>
    <lineage>
        <taxon>Bacteria</taxon>
        <taxon>Bacillati</taxon>
        <taxon>Actinomycetota</taxon>
        <taxon>Actinomycetes</taxon>
        <taxon>Micrococcales</taxon>
        <taxon>Micrococcaceae</taxon>
        <taxon>Arthrobacter</taxon>
    </lineage>
</organism>
<evidence type="ECO:0000256" key="1">
    <source>
        <dbReference type="SAM" id="Phobius"/>
    </source>
</evidence>
<keyword evidence="1" id="KW-1133">Transmembrane helix</keyword>
<keyword evidence="3" id="KW-1185">Reference proteome</keyword>
<feature type="transmembrane region" description="Helical" evidence="1">
    <location>
        <begin position="21"/>
        <end position="43"/>
    </location>
</feature>
<dbReference type="Proteomes" id="UP001589536">
    <property type="component" value="Unassembled WGS sequence"/>
</dbReference>
<feature type="transmembrane region" description="Helical" evidence="1">
    <location>
        <begin position="152"/>
        <end position="172"/>
    </location>
</feature>
<comment type="caution">
    <text evidence="2">The sequence shown here is derived from an EMBL/GenBank/DDBJ whole genome shotgun (WGS) entry which is preliminary data.</text>
</comment>
<accession>A0ABV5UKR9</accession>
<feature type="transmembrane region" description="Helical" evidence="1">
    <location>
        <begin position="178"/>
        <end position="201"/>
    </location>
</feature>
<feature type="transmembrane region" description="Helical" evidence="1">
    <location>
        <begin position="279"/>
        <end position="299"/>
    </location>
</feature>